<organism evidence="2">
    <name type="scientific">Arundo donax</name>
    <name type="common">Giant reed</name>
    <name type="synonym">Donax arundinaceus</name>
    <dbReference type="NCBI Taxonomy" id="35708"/>
    <lineage>
        <taxon>Eukaryota</taxon>
        <taxon>Viridiplantae</taxon>
        <taxon>Streptophyta</taxon>
        <taxon>Embryophyta</taxon>
        <taxon>Tracheophyta</taxon>
        <taxon>Spermatophyta</taxon>
        <taxon>Magnoliopsida</taxon>
        <taxon>Liliopsida</taxon>
        <taxon>Poales</taxon>
        <taxon>Poaceae</taxon>
        <taxon>PACMAD clade</taxon>
        <taxon>Arundinoideae</taxon>
        <taxon>Arundineae</taxon>
        <taxon>Arundo</taxon>
    </lineage>
</organism>
<feature type="compositionally biased region" description="Polar residues" evidence="1">
    <location>
        <begin position="1"/>
        <end position="10"/>
    </location>
</feature>
<accession>A0A0A9FXL9</accession>
<reference evidence="2" key="2">
    <citation type="journal article" date="2015" name="Data Brief">
        <title>Shoot transcriptome of the giant reed, Arundo donax.</title>
        <authorList>
            <person name="Barrero R.A."/>
            <person name="Guerrero F.D."/>
            <person name="Moolhuijzen P."/>
            <person name="Goolsby J.A."/>
            <person name="Tidwell J."/>
            <person name="Bellgard S.E."/>
            <person name="Bellgard M.I."/>
        </authorList>
    </citation>
    <scope>NUCLEOTIDE SEQUENCE</scope>
    <source>
        <tissue evidence="2">Shoot tissue taken approximately 20 cm above the soil surface</tissue>
    </source>
</reference>
<proteinExistence type="predicted"/>
<evidence type="ECO:0000256" key="1">
    <source>
        <dbReference type="SAM" id="MobiDB-lite"/>
    </source>
</evidence>
<feature type="region of interest" description="Disordered" evidence="1">
    <location>
        <begin position="1"/>
        <end position="29"/>
    </location>
</feature>
<sequence length="29" mass="3509">MESLTTIKFSRSQKHKRIGQRHGRVKVYH</sequence>
<dbReference type="EMBL" id="GBRH01182845">
    <property type="protein sequence ID" value="JAE15051.1"/>
    <property type="molecule type" value="Transcribed_RNA"/>
</dbReference>
<name>A0A0A9FXL9_ARUDO</name>
<dbReference type="AlphaFoldDB" id="A0A0A9FXL9"/>
<protein>
    <submittedName>
        <fullName evidence="2">Uncharacterized protein</fullName>
    </submittedName>
</protein>
<reference evidence="2" key="1">
    <citation type="submission" date="2014-09" db="EMBL/GenBank/DDBJ databases">
        <authorList>
            <person name="Magalhaes I.L.F."/>
            <person name="Oliveira U."/>
            <person name="Santos F.R."/>
            <person name="Vidigal T.H.D.A."/>
            <person name="Brescovit A.D."/>
            <person name="Santos A.J."/>
        </authorList>
    </citation>
    <scope>NUCLEOTIDE SEQUENCE</scope>
    <source>
        <tissue evidence="2">Shoot tissue taken approximately 20 cm above the soil surface</tissue>
    </source>
</reference>
<evidence type="ECO:0000313" key="2">
    <source>
        <dbReference type="EMBL" id="JAE15051.1"/>
    </source>
</evidence>
<feature type="compositionally biased region" description="Basic residues" evidence="1">
    <location>
        <begin position="11"/>
        <end position="29"/>
    </location>
</feature>